<sequence length="171" mass="18441">MKLNNYYPNARFLDTGRQLVTTRCTVYASSDYNPAVGQHPGIMLTATEDGDNWAQMDISVPANMKIVAACTSVGYSAETASSTGSVMQLWATDGKTPIANVDPGWNKVSPEFTAPSNGVLRVTFRAPKTNGKSFSVMNVFIGTLADWQQLGKILPTPWFDLSIMRLIGGGA</sequence>
<organism evidence="1 2">
    <name type="scientific">Bifidobacterium miconis</name>
    <dbReference type="NCBI Taxonomy" id="2834435"/>
    <lineage>
        <taxon>Bacteria</taxon>
        <taxon>Bacillati</taxon>
        <taxon>Actinomycetota</taxon>
        <taxon>Actinomycetes</taxon>
        <taxon>Bifidobacteriales</taxon>
        <taxon>Bifidobacteriaceae</taxon>
        <taxon>Bifidobacterium</taxon>
    </lineage>
</organism>
<dbReference type="RefSeq" id="WP_219058703.1">
    <property type="nucleotide sequence ID" value="NZ_JAHBBH010000015.1"/>
</dbReference>
<comment type="caution">
    <text evidence="1">The sequence shown here is derived from an EMBL/GenBank/DDBJ whole genome shotgun (WGS) entry which is preliminary data.</text>
</comment>
<dbReference type="Proteomes" id="UP000700815">
    <property type="component" value="Unassembled WGS sequence"/>
</dbReference>
<gene>
    <name evidence="1" type="ORF">KIH79_06675</name>
</gene>
<keyword evidence="2" id="KW-1185">Reference proteome</keyword>
<protein>
    <submittedName>
        <fullName evidence="1">Uncharacterized protein</fullName>
    </submittedName>
</protein>
<evidence type="ECO:0000313" key="1">
    <source>
        <dbReference type="EMBL" id="MBW3092634.1"/>
    </source>
</evidence>
<dbReference type="EMBL" id="JAHBBH010000015">
    <property type="protein sequence ID" value="MBW3092634.1"/>
    <property type="molecule type" value="Genomic_DNA"/>
</dbReference>
<reference evidence="1 2" key="1">
    <citation type="submission" date="2021-05" db="EMBL/GenBank/DDBJ databases">
        <title>Phylogenetic classification of ten novel species belonging to the genus Bifidobacterium comprising B. colchicus sp. nov., B. abeli sp. nov., B. bicoloris sp. nov., B. guerezis sp. nov., B. rosaliae sp. nov., B. santillanensis sp. nov., B. argentati sp. nov., B. amazzoni sp. nov., B. pluviali sp. nov., and B. pinnaculum sp. nov.</title>
        <authorList>
            <person name="Lugli G.A."/>
            <person name="Ruiz Garcia L."/>
            <person name="Margolles A."/>
            <person name="Ventura M."/>
        </authorList>
    </citation>
    <scope>NUCLEOTIDE SEQUENCE [LARGE SCALE GENOMIC DNA]</scope>
    <source>
        <strain evidence="1 2">82T10</strain>
    </source>
</reference>
<accession>A0ABS6WF07</accession>
<proteinExistence type="predicted"/>
<name>A0ABS6WF07_9BIFI</name>
<evidence type="ECO:0000313" key="2">
    <source>
        <dbReference type="Proteomes" id="UP000700815"/>
    </source>
</evidence>